<keyword evidence="1" id="KW-0175">Coiled coil</keyword>
<reference evidence="3" key="2">
    <citation type="submission" date="2020-05" db="UniProtKB">
        <authorList>
            <consortium name="EnsemblMetazoa"/>
        </authorList>
    </citation>
    <scope>IDENTIFICATION</scope>
    <source>
        <strain evidence="3">LVP_AGWG</strain>
    </source>
</reference>
<feature type="region of interest" description="Disordered" evidence="2">
    <location>
        <begin position="161"/>
        <end position="216"/>
    </location>
</feature>
<proteinExistence type="predicted"/>
<name>A0A6I8TYS4_AEDAE</name>
<reference evidence="3 4" key="1">
    <citation type="submission" date="2017-06" db="EMBL/GenBank/DDBJ databases">
        <title>Aedes aegypti genome working group (AGWG) sequencing and assembly.</title>
        <authorList>
            <consortium name="Aedes aegypti Genome Working Group (AGWG)"/>
            <person name="Matthews B.J."/>
        </authorList>
    </citation>
    <scope>NUCLEOTIDE SEQUENCE [LARGE SCALE GENOMIC DNA]</scope>
    <source>
        <strain evidence="3 4">LVP_AGWG</strain>
    </source>
</reference>
<feature type="compositionally biased region" description="Polar residues" evidence="2">
    <location>
        <begin position="161"/>
        <end position="179"/>
    </location>
</feature>
<organism evidence="3 4">
    <name type="scientific">Aedes aegypti</name>
    <name type="common">Yellowfever mosquito</name>
    <name type="synonym">Culex aegypti</name>
    <dbReference type="NCBI Taxonomy" id="7159"/>
    <lineage>
        <taxon>Eukaryota</taxon>
        <taxon>Metazoa</taxon>
        <taxon>Ecdysozoa</taxon>
        <taxon>Arthropoda</taxon>
        <taxon>Hexapoda</taxon>
        <taxon>Insecta</taxon>
        <taxon>Pterygota</taxon>
        <taxon>Neoptera</taxon>
        <taxon>Endopterygota</taxon>
        <taxon>Diptera</taxon>
        <taxon>Nematocera</taxon>
        <taxon>Culicoidea</taxon>
        <taxon>Culicidae</taxon>
        <taxon>Culicinae</taxon>
        <taxon>Aedini</taxon>
        <taxon>Aedes</taxon>
        <taxon>Stegomyia</taxon>
    </lineage>
</organism>
<evidence type="ECO:0000313" key="4">
    <source>
        <dbReference type="Proteomes" id="UP000008820"/>
    </source>
</evidence>
<protein>
    <submittedName>
        <fullName evidence="3">Uncharacterized protein</fullName>
    </submittedName>
</protein>
<accession>A0A6I8TYS4</accession>
<evidence type="ECO:0000256" key="2">
    <source>
        <dbReference type="SAM" id="MobiDB-lite"/>
    </source>
</evidence>
<dbReference type="OrthoDB" id="7761755at2759"/>
<evidence type="ECO:0000313" key="3">
    <source>
        <dbReference type="EnsemblMetazoa" id="AAEL019815-PA"/>
    </source>
</evidence>
<dbReference type="AlphaFoldDB" id="A0A6I8TYS4"/>
<keyword evidence="4" id="KW-1185">Reference proteome</keyword>
<feature type="coiled-coil region" evidence="1">
    <location>
        <begin position="23"/>
        <end position="50"/>
    </location>
</feature>
<dbReference type="EnsemblMetazoa" id="AAEL019815-RA">
    <property type="protein sequence ID" value="AAEL019815-PA"/>
    <property type="gene ID" value="AAEL019815"/>
</dbReference>
<gene>
    <name evidence="3" type="primary">110678075</name>
</gene>
<dbReference type="Proteomes" id="UP000008820">
    <property type="component" value="Chromosome 3"/>
</dbReference>
<evidence type="ECO:0000256" key="1">
    <source>
        <dbReference type="SAM" id="Coils"/>
    </source>
</evidence>
<dbReference type="InParanoid" id="A0A6I8TYS4"/>
<sequence>MSKLLQNAMNAKEERIMHLHLEVKVLKALNEHLNERNQRLEEDNGKQLQIINDQTRLIQEMSDIIAVKSASQYGYNQYASKFKKERHKLLAEIEQLKMQVSSVPSKIRPKSMPASAIGMEYSSKQKLRFEVFPSAKVSPTDCRRTSNYNWGLQQSRSQSCLGTSYTSSPTASPQSSKLSYLNRRKSGSEPEISCIGKYGEPSYGSSSKDWPMSSKPAKNAYFDRIKGLIADITKIRS</sequence>